<feature type="compositionally biased region" description="Low complexity" evidence="1">
    <location>
        <begin position="69"/>
        <end position="79"/>
    </location>
</feature>
<feature type="region of interest" description="Disordered" evidence="1">
    <location>
        <begin position="55"/>
        <end position="90"/>
    </location>
</feature>
<dbReference type="KEGG" id="samb:SAM23877_0083"/>
<accession>A0A0K2AJV7</accession>
<proteinExistence type="predicted"/>
<evidence type="ECO:0000313" key="3">
    <source>
        <dbReference type="Proteomes" id="UP000061018"/>
    </source>
</evidence>
<dbReference type="AlphaFoldDB" id="A0A0K2AJV7"/>
<organism evidence="2 3">
    <name type="scientific">Streptomyces ambofaciens (strain ATCC 23877 / 3486 / DSM 40053 / JCM 4204 / NBRC 12836 / NRRL B-2516)</name>
    <dbReference type="NCBI Taxonomy" id="278992"/>
    <lineage>
        <taxon>Bacteria</taxon>
        <taxon>Bacillati</taxon>
        <taxon>Actinomycetota</taxon>
        <taxon>Actinomycetes</taxon>
        <taxon>Kitasatosporales</taxon>
        <taxon>Streptomycetaceae</taxon>
        <taxon>Streptomyces</taxon>
    </lineage>
</organism>
<gene>
    <name evidence="2" type="ORF">SAM23877_0083</name>
</gene>
<protein>
    <submittedName>
        <fullName evidence="2">Uncharacterized protein</fullName>
    </submittedName>
</protein>
<reference evidence="3" key="1">
    <citation type="journal article" date="2015" name="J. Biotechnol.">
        <title>Complete genome sequence of Streptomyces ambofaciens ATCC 23877, the spiramycin producer.</title>
        <authorList>
            <person name="Thibessard A."/>
            <person name="Haas D."/>
            <person name="Gerbaud C."/>
            <person name="Aigle B."/>
            <person name="Lautru S."/>
            <person name="Pernodet J.L."/>
            <person name="Leblond P."/>
        </authorList>
    </citation>
    <scope>NUCLEOTIDE SEQUENCE [LARGE SCALE GENOMIC DNA]</scope>
    <source>
        <strain evidence="3">ATCC 23877 / 3486 / DSM 40053 / JCM 4204 / NBRC 12836 / NRRL B-2516</strain>
    </source>
</reference>
<name>A0A0K2AJV7_STRA7</name>
<dbReference type="EMBL" id="CP012382">
    <property type="protein sequence ID" value="AKZ53132.1"/>
    <property type="molecule type" value="Genomic_DNA"/>
</dbReference>
<sequence>MAHPAGRRGGPAGLEPAQEARAEQGHPRATAVDRGTAGKVRVEADLSIRTFAAEITKKPTSRSTRTETRPLLSPPSGLALPPPPTEDPVRVKSAAAPFTQWPSTIAPATARARLTTRPAAPKRAGGDRESRGPCAAAGALSLSLSRAAGTGQVGCVAAGLARAVAFVLHEQGEQCGHRQARFRGVAQDLVGLDAVGVGAAVAGVGEVTVLLEVGDDPLDGAFGEPAVGGDVADPDVRIVGDGRQHTRVIGDERPSAVRARHFNHAQHSKDSLCATPDT</sequence>
<dbReference type="Proteomes" id="UP000061018">
    <property type="component" value="Chromosome"/>
</dbReference>
<evidence type="ECO:0000313" key="2">
    <source>
        <dbReference type="EMBL" id="AKZ53132.1"/>
    </source>
</evidence>
<evidence type="ECO:0000256" key="1">
    <source>
        <dbReference type="SAM" id="MobiDB-lite"/>
    </source>
</evidence>
<feature type="region of interest" description="Disordered" evidence="1">
    <location>
        <begin position="1"/>
        <end position="37"/>
    </location>
</feature>